<evidence type="ECO:0000313" key="7">
    <source>
        <dbReference type="EMBL" id="MDG0815533.1"/>
    </source>
</evidence>
<gene>
    <name evidence="7" type="ORF">NWE73_04100</name>
</gene>
<feature type="domain" description="Penicillin-binding protein transpeptidase" evidence="4">
    <location>
        <begin position="239"/>
        <end position="547"/>
    </location>
</feature>
<dbReference type="Gene3D" id="3.90.1310.10">
    <property type="entry name" value="Penicillin-binding protein 2a (Domain 2)"/>
    <property type="match status" value="1"/>
</dbReference>
<dbReference type="SUPFAM" id="SSF54184">
    <property type="entry name" value="Penicillin-binding protein 2x (pbp-2x), c-terminal domain"/>
    <property type="match status" value="1"/>
</dbReference>
<feature type="domain" description="PASTA" evidence="6">
    <location>
        <begin position="621"/>
        <end position="672"/>
    </location>
</feature>
<dbReference type="PANTHER" id="PTHR30627">
    <property type="entry name" value="PEPTIDOGLYCAN D,D-TRANSPEPTIDASE"/>
    <property type="match status" value="1"/>
</dbReference>
<evidence type="ECO:0000259" key="6">
    <source>
        <dbReference type="Pfam" id="PF03793"/>
    </source>
</evidence>
<dbReference type="RefSeq" id="WP_277577008.1">
    <property type="nucleotide sequence ID" value="NZ_JANRMI010000001.1"/>
</dbReference>
<comment type="subcellular location">
    <subcellularLocation>
        <location evidence="1">Membrane</location>
    </subcellularLocation>
</comment>
<keyword evidence="2" id="KW-0645">Protease</keyword>
<organism evidence="7 8">
    <name type="scientific">Bdellovibrio svalbardensis</name>
    <dbReference type="NCBI Taxonomy" id="2972972"/>
    <lineage>
        <taxon>Bacteria</taxon>
        <taxon>Pseudomonadati</taxon>
        <taxon>Bdellovibrionota</taxon>
        <taxon>Bdellovibrionia</taxon>
        <taxon>Bdellovibrionales</taxon>
        <taxon>Pseudobdellovibrionaceae</taxon>
        <taxon>Bdellovibrio</taxon>
    </lineage>
</organism>
<evidence type="ECO:0000256" key="3">
    <source>
        <dbReference type="ARBA" id="ARBA00023136"/>
    </source>
</evidence>
<comment type="caution">
    <text evidence="7">The sequence shown here is derived from an EMBL/GenBank/DDBJ whole genome shotgun (WGS) entry which is preliminary data.</text>
</comment>
<evidence type="ECO:0000259" key="4">
    <source>
        <dbReference type="Pfam" id="PF00905"/>
    </source>
</evidence>
<dbReference type="InterPro" id="IPR001460">
    <property type="entry name" value="PCN-bd_Tpept"/>
</dbReference>
<dbReference type="EMBL" id="JANRMI010000001">
    <property type="protein sequence ID" value="MDG0815533.1"/>
    <property type="molecule type" value="Genomic_DNA"/>
</dbReference>
<sequence length="673" mass="73131">MKSRIVFIFVGIVALWSMLIMRAAYLQFLPNDRLNALQNRQFQTKVTLQARRGAIVDRNGRDLAMSATAYSLYADPKLLENRKVVAKKIAKVLNQNPEAVFAKIKDGSRRFVWIQRMIEQDKADEIKSWDIRGLSFVEEWRRVYPNETLLAQTLGFLGIEGQGLEGLELGYDQALRGNQKKVMVKRDARGRPLINDGLMFTENPDGNELRLTVDSDLQYTLESELQNVVSTFEADHAVGVVLDAKTSAILAVSSAPSFDVNKAMTTAQNYRRNKVITDSFEPGSTMKTLVIASALRNGTIQPNTKFFCENGSFKVGDKIIREAEAREKFADLTVAEILAVSSNIGTTKISFKMGADQLRQGLLDFGLGQKIGVDFPGEARGMVQALPWRPHLLSNISFGHGISVTPLQMANAYAAIANGGVLNTPFIVQAVRDSETGALTETKVKPIRRVLTPEQAAQMRAMLVGVTTLPIGSGKNARVDGFMVAGKTGTAQKVNPNGRGYLKGAYVSSFAGFIPANDPKFVIYVAVDSPRKAYYGATVAAPLFSRVASYAVRKEGIAPLMLGDERTVNPNTKKAIAAANKAAKIEAAAAAAAAAKAPVAKPIITAQELDQVTVVKTGESVPNLMNLSTREVLRRVSGQDLKVKFVGQGLVSEVIPSTGSPVPEDKNITVILR</sequence>
<keyword evidence="3" id="KW-0472">Membrane</keyword>
<name>A0ABT6DFG2_9BACT</name>
<dbReference type="InterPro" id="IPR050515">
    <property type="entry name" value="Beta-lactam/transpept"/>
</dbReference>
<feature type="domain" description="Penicillin-binding protein dimerisation" evidence="5">
    <location>
        <begin position="48"/>
        <end position="193"/>
    </location>
</feature>
<dbReference type="PANTHER" id="PTHR30627:SF1">
    <property type="entry name" value="PEPTIDOGLYCAN D,D-TRANSPEPTIDASE FTSI"/>
    <property type="match status" value="1"/>
</dbReference>
<dbReference type="InterPro" id="IPR036138">
    <property type="entry name" value="PBP_dimer_sf"/>
</dbReference>
<dbReference type="SUPFAM" id="SSF56519">
    <property type="entry name" value="Penicillin binding protein dimerisation domain"/>
    <property type="match status" value="1"/>
</dbReference>
<dbReference type="InterPro" id="IPR012338">
    <property type="entry name" value="Beta-lactam/transpept-like"/>
</dbReference>
<dbReference type="Gene3D" id="3.40.710.10">
    <property type="entry name" value="DD-peptidase/beta-lactamase superfamily"/>
    <property type="match status" value="1"/>
</dbReference>
<dbReference type="Pfam" id="PF00905">
    <property type="entry name" value="Transpeptidase"/>
    <property type="match status" value="1"/>
</dbReference>
<dbReference type="Gene3D" id="3.30.450.330">
    <property type="match status" value="1"/>
</dbReference>
<dbReference type="Pfam" id="PF03717">
    <property type="entry name" value="PBP_dimer"/>
    <property type="match status" value="1"/>
</dbReference>
<protein>
    <submittedName>
        <fullName evidence="7">Penicillin-binding transpeptidase domain-containing protein</fullName>
    </submittedName>
</protein>
<keyword evidence="8" id="KW-1185">Reference proteome</keyword>
<keyword evidence="2" id="KW-0378">Hydrolase</keyword>
<evidence type="ECO:0000259" key="5">
    <source>
        <dbReference type="Pfam" id="PF03717"/>
    </source>
</evidence>
<dbReference type="SUPFAM" id="SSF56601">
    <property type="entry name" value="beta-lactamase/transpeptidase-like"/>
    <property type="match status" value="1"/>
</dbReference>
<reference evidence="7" key="1">
    <citation type="submission" date="2022-08" db="EMBL/GenBank/DDBJ databases">
        <title>Novel Bdellovibrio Species Isolated from Svalbard: Designation Bdellovibrio svalbardensis.</title>
        <authorList>
            <person name="Mitchell R.J."/>
            <person name="Choi S.Y."/>
        </authorList>
    </citation>
    <scope>NUCLEOTIDE SEQUENCE</scope>
    <source>
        <strain evidence="7">PAP01</strain>
    </source>
</reference>
<dbReference type="Proteomes" id="UP001152321">
    <property type="component" value="Unassembled WGS sequence"/>
</dbReference>
<dbReference type="InterPro" id="IPR005311">
    <property type="entry name" value="PBP_dimer"/>
</dbReference>
<evidence type="ECO:0000256" key="2">
    <source>
        <dbReference type="ARBA" id="ARBA00022645"/>
    </source>
</evidence>
<evidence type="ECO:0000256" key="1">
    <source>
        <dbReference type="ARBA" id="ARBA00004370"/>
    </source>
</evidence>
<dbReference type="Pfam" id="PF03793">
    <property type="entry name" value="PASTA"/>
    <property type="match status" value="1"/>
</dbReference>
<keyword evidence="2" id="KW-0121">Carboxypeptidase</keyword>
<dbReference type="InterPro" id="IPR005543">
    <property type="entry name" value="PASTA_dom"/>
</dbReference>
<evidence type="ECO:0000313" key="8">
    <source>
        <dbReference type="Proteomes" id="UP001152321"/>
    </source>
</evidence>
<accession>A0ABT6DFG2</accession>
<proteinExistence type="predicted"/>